<comment type="caution">
    <text evidence="2">The sequence shown here is derived from an EMBL/GenBank/DDBJ whole genome shotgun (WGS) entry which is preliminary data.</text>
</comment>
<dbReference type="PANTHER" id="PTHR36842:SF1">
    <property type="entry name" value="PROTEIN TOLB"/>
    <property type="match status" value="1"/>
</dbReference>
<dbReference type="AlphaFoldDB" id="A0A4Q9DK66"/>
<dbReference type="SUPFAM" id="SSF82171">
    <property type="entry name" value="DPP6 N-terminal domain-like"/>
    <property type="match status" value="1"/>
</dbReference>
<keyword evidence="3" id="KW-1185">Reference proteome</keyword>
<proteinExistence type="predicted"/>
<evidence type="ECO:0000259" key="1">
    <source>
        <dbReference type="Pfam" id="PF14583"/>
    </source>
</evidence>
<accession>A0A4Q9DK66</accession>
<evidence type="ECO:0000313" key="2">
    <source>
        <dbReference type="EMBL" id="TBL72419.1"/>
    </source>
</evidence>
<dbReference type="RefSeq" id="WP_131016987.1">
    <property type="nucleotide sequence ID" value="NZ_SIRE01000024.1"/>
</dbReference>
<dbReference type="OrthoDB" id="8432779at2"/>
<reference evidence="2 3" key="1">
    <citation type="submission" date="2019-02" db="EMBL/GenBank/DDBJ databases">
        <title>Paenibacillus sp. nov., isolated from surface-sterilized tissue of Thalictrum simplex L.</title>
        <authorList>
            <person name="Tuo L."/>
        </authorList>
    </citation>
    <scope>NUCLEOTIDE SEQUENCE [LARGE SCALE GENOMIC DNA]</scope>
    <source>
        <strain evidence="2 3">N2SHLJ1</strain>
    </source>
</reference>
<organism evidence="2 3">
    <name type="scientific">Paenibacillus thalictri</name>
    <dbReference type="NCBI Taxonomy" id="2527873"/>
    <lineage>
        <taxon>Bacteria</taxon>
        <taxon>Bacillati</taxon>
        <taxon>Bacillota</taxon>
        <taxon>Bacilli</taxon>
        <taxon>Bacillales</taxon>
        <taxon>Paenibacillaceae</taxon>
        <taxon>Paenibacillus</taxon>
    </lineage>
</organism>
<dbReference type="InterPro" id="IPR027946">
    <property type="entry name" value="Ogl_dom"/>
</dbReference>
<dbReference type="GO" id="GO:0047487">
    <property type="term" value="F:oligogalacturonide lyase activity"/>
    <property type="evidence" value="ECO:0007669"/>
    <property type="project" value="InterPro"/>
</dbReference>
<dbReference type="PANTHER" id="PTHR36842">
    <property type="entry name" value="PROTEIN TOLB HOMOLOG"/>
    <property type="match status" value="1"/>
</dbReference>
<name>A0A4Q9DK66_9BACL</name>
<dbReference type="Pfam" id="PF14583">
    <property type="entry name" value="Pectate_lyase22"/>
    <property type="match status" value="1"/>
</dbReference>
<sequence>MARGQAYPSERQFFTDSKTGVSIMKLTAFPTVNSKFYFHFNAFTPDSKTLVFHSYRFAKRDSEIDVFKVNTDGMGLVQLTDRPNVRGATVSYDGKWLYYVTEGYFRRVSMDTYEEETIGYLDALTSDAESASMTYDDKQYFVEATLKNGKRGIARYSTDGKEAEVIFESELHITHTQVEPSEGNTVAFQQGPDRLHRNIWLIDRDGGNFRPLELPYGNGHWMWIAGTKRIMTNLEKEQQGIAVRGEHEQSAELFANGEHYWHGSCSMDGQWLVSDTNWPDHGIHLLNVATKKHKVLCYPNSSSCHPQWTHPHPSFSPDGKLVVYNSDATGIPHVYMAKVPDDMREELAR</sequence>
<evidence type="ECO:0000313" key="3">
    <source>
        <dbReference type="Proteomes" id="UP000293142"/>
    </source>
</evidence>
<protein>
    <recommendedName>
        <fullName evidence="1">Oligogalacturonate lyase domain-containing protein</fullName>
    </recommendedName>
</protein>
<dbReference type="InterPro" id="IPR015943">
    <property type="entry name" value="WD40/YVTN_repeat-like_dom_sf"/>
</dbReference>
<dbReference type="Gene3D" id="2.130.10.10">
    <property type="entry name" value="YVTN repeat-like/Quinoprotein amine dehydrogenase"/>
    <property type="match status" value="1"/>
</dbReference>
<dbReference type="GO" id="GO:0045490">
    <property type="term" value="P:pectin catabolic process"/>
    <property type="evidence" value="ECO:0007669"/>
    <property type="project" value="InterPro"/>
</dbReference>
<gene>
    <name evidence="2" type="ORF">EYB31_28980</name>
</gene>
<feature type="domain" description="Oligogalacturonate lyase" evidence="1">
    <location>
        <begin position="305"/>
        <end position="342"/>
    </location>
</feature>
<dbReference type="EMBL" id="SIRE01000024">
    <property type="protein sequence ID" value="TBL72419.1"/>
    <property type="molecule type" value="Genomic_DNA"/>
</dbReference>
<dbReference type="Proteomes" id="UP000293142">
    <property type="component" value="Unassembled WGS sequence"/>
</dbReference>